<dbReference type="InterPro" id="IPR036849">
    <property type="entry name" value="Enolase-like_C_sf"/>
</dbReference>
<evidence type="ECO:0000259" key="7">
    <source>
        <dbReference type="SMART" id="SM00922"/>
    </source>
</evidence>
<dbReference type="Gene3D" id="3.20.20.120">
    <property type="entry name" value="Enolase-like C-terminal domain"/>
    <property type="match status" value="1"/>
</dbReference>
<dbReference type="Gene3D" id="3.30.390.10">
    <property type="entry name" value="Enolase-like, N-terminal domain"/>
    <property type="match status" value="1"/>
</dbReference>
<evidence type="ECO:0000256" key="2">
    <source>
        <dbReference type="ARBA" id="ARBA00022723"/>
    </source>
</evidence>
<evidence type="ECO:0000256" key="4">
    <source>
        <dbReference type="ARBA" id="ARBA00023235"/>
    </source>
</evidence>
<reference evidence="9" key="1">
    <citation type="submission" date="2024-07" db="EMBL/GenBank/DDBJ databases">
        <title>Two chromosome-level genome assemblies of Korean endemic species Abeliophyllum distichum and Forsythia ovata (Oleaceae).</title>
        <authorList>
            <person name="Jang H."/>
        </authorList>
    </citation>
    <scope>NUCLEOTIDE SEQUENCE [LARGE SCALE GENOMIC DNA]</scope>
</reference>
<evidence type="ECO:0000313" key="9">
    <source>
        <dbReference type="Proteomes" id="UP001604277"/>
    </source>
</evidence>
<evidence type="ECO:0000256" key="5">
    <source>
        <dbReference type="PIRSR" id="PIRSR634603-1"/>
    </source>
</evidence>
<dbReference type="GO" id="GO:0016854">
    <property type="term" value="F:racemase and epimerase activity"/>
    <property type="evidence" value="ECO:0007669"/>
    <property type="project" value="UniProtKB-ARBA"/>
</dbReference>
<protein>
    <submittedName>
        <fullName evidence="8">Cytochrome</fullName>
    </submittedName>
</protein>
<dbReference type="Pfam" id="PF13378">
    <property type="entry name" value="MR_MLE_C"/>
    <property type="match status" value="1"/>
</dbReference>
<keyword evidence="3 6" id="KW-0460">Magnesium</keyword>
<evidence type="ECO:0000256" key="1">
    <source>
        <dbReference type="ARBA" id="ARBA00008031"/>
    </source>
</evidence>
<comment type="caution">
    <text evidence="8">The sequence shown here is derived from an EMBL/GenBank/DDBJ whole genome shotgun (WGS) entry which is preliminary data.</text>
</comment>
<dbReference type="SMART" id="SM00922">
    <property type="entry name" value="MR_MLE"/>
    <property type="match status" value="1"/>
</dbReference>
<dbReference type="EMBL" id="JBFOLJ010000013">
    <property type="protein sequence ID" value="KAL2482046.1"/>
    <property type="molecule type" value="Genomic_DNA"/>
</dbReference>
<keyword evidence="2 6" id="KW-0479">Metal-binding</keyword>
<sequence length="526" mass="57289">MGPSGFFSLHSSCHSTLLCFPVNRISTTQKFPSNFKKPIKGITTACMAAEATAAPPSAVFGFQNLMETFTVDVHRAEGRPLNVPLIAPFTIASSRLDKVKNVAIRVELNNGCVGWGEAPILPHVTAEDQQTALAKAADACQFLKKSPGKTLGLVLHEIEGILPGHAFASVRAGVEMAMIDAVANSVGIPLWRLFGGFSNEITTDITIPIVSSIEAADLALKYSKQGFNILKLKVGKNLNADIEVLQAIRMVHPNCSFILDANEGYNSNEAIQVLEKLHEMKVTPILFEQPVHRDDWEGLGHVSHVAKYKYGVSVAADESCRSLADVKKIVEENLADVINIKLAKVGVLGALEIIELAREAGLDLMIGGMVETRLAMGFAGHLAAGLGCFKFIDLDTPILLAEDPVLEGYKVSGPVYKFSNARGHGGFLHWENIAWDKFMTNVEFGISKMSSYFVNLCSTFVLISGFFSTHVTHLRSMNQTMSDLVSLAYGPMHFAEYWQQLIFMDIIRCTAGAYNLLQLQALLSVS</sequence>
<dbReference type="PANTHER" id="PTHR48073:SF2">
    <property type="entry name" value="O-SUCCINYLBENZOATE SYNTHASE"/>
    <property type="match status" value="1"/>
</dbReference>
<keyword evidence="9" id="KW-1185">Reference proteome</keyword>
<dbReference type="SFLD" id="SFLDG00180">
    <property type="entry name" value="muconate_cycloisomerase"/>
    <property type="match status" value="1"/>
</dbReference>
<dbReference type="InterPro" id="IPR029017">
    <property type="entry name" value="Enolase-like_N"/>
</dbReference>
<gene>
    <name evidence="8" type="ORF">Fot_43490</name>
</gene>
<evidence type="ECO:0000313" key="8">
    <source>
        <dbReference type="EMBL" id="KAL2482046.1"/>
    </source>
</evidence>
<comment type="similarity">
    <text evidence="1">Belongs to the mandelate racemase/muconate lactonizing enzyme family.</text>
</comment>
<dbReference type="SFLD" id="SFLDS00001">
    <property type="entry name" value="Enolase"/>
    <property type="match status" value="1"/>
</dbReference>
<name>A0ABD1R0S0_9LAMI</name>
<accession>A0ABD1R0S0</accession>
<dbReference type="InterPro" id="IPR013342">
    <property type="entry name" value="Mandelate_racemase_C"/>
</dbReference>
<comment type="cofactor">
    <cofactor evidence="6">
        <name>Mg(2+)</name>
        <dbReference type="ChEBI" id="CHEBI:18420"/>
    </cofactor>
    <text evidence="6">Binds 1 Mg(2+) ion per subunit.</text>
</comment>
<feature type="binding site" evidence="6">
    <location>
        <position position="260"/>
    </location>
    <ligand>
        <name>Mg(2+)</name>
        <dbReference type="ChEBI" id="CHEBI:18420"/>
    </ligand>
</feature>
<dbReference type="SUPFAM" id="SSF54826">
    <property type="entry name" value="Enolase N-terminal domain-like"/>
    <property type="match status" value="1"/>
</dbReference>
<dbReference type="InterPro" id="IPR029065">
    <property type="entry name" value="Enolase_C-like"/>
</dbReference>
<evidence type="ECO:0000256" key="6">
    <source>
        <dbReference type="PIRSR" id="PIRSR634603-3"/>
    </source>
</evidence>
<dbReference type="InterPro" id="IPR013341">
    <property type="entry name" value="Mandelate_racemase_N_dom"/>
</dbReference>
<proteinExistence type="inferred from homology"/>
<dbReference type="PANTHER" id="PTHR48073">
    <property type="entry name" value="O-SUCCINYLBENZOATE SYNTHASE-RELATED"/>
    <property type="match status" value="1"/>
</dbReference>
<organism evidence="8 9">
    <name type="scientific">Forsythia ovata</name>
    <dbReference type="NCBI Taxonomy" id="205694"/>
    <lineage>
        <taxon>Eukaryota</taxon>
        <taxon>Viridiplantae</taxon>
        <taxon>Streptophyta</taxon>
        <taxon>Embryophyta</taxon>
        <taxon>Tracheophyta</taxon>
        <taxon>Spermatophyta</taxon>
        <taxon>Magnoliopsida</taxon>
        <taxon>eudicotyledons</taxon>
        <taxon>Gunneridae</taxon>
        <taxon>Pentapetalae</taxon>
        <taxon>asterids</taxon>
        <taxon>lamiids</taxon>
        <taxon>Lamiales</taxon>
        <taxon>Oleaceae</taxon>
        <taxon>Forsythieae</taxon>
        <taxon>Forsythia</taxon>
    </lineage>
</organism>
<dbReference type="AlphaFoldDB" id="A0ABD1R0S0"/>
<feature type="binding site" evidence="6">
    <location>
        <position position="317"/>
    </location>
    <ligand>
        <name>Mg(2+)</name>
        <dbReference type="ChEBI" id="CHEBI:18420"/>
    </ligand>
</feature>
<dbReference type="CDD" id="cd03319">
    <property type="entry name" value="L-Ala-DL-Glu_epimerase"/>
    <property type="match status" value="1"/>
</dbReference>
<feature type="binding site" evidence="6">
    <location>
        <position position="288"/>
    </location>
    <ligand>
        <name>Mg(2+)</name>
        <dbReference type="ChEBI" id="CHEBI:18420"/>
    </ligand>
</feature>
<evidence type="ECO:0000256" key="3">
    <source>
        <dbReference type="ARBA" id="ARBA00022842"/>
    </source>
</evidence>
<dbReference type="Pfam" id="PF02746">
    <property type="entry name" value="MR_MLE_N"/>
    <property type="match status" value="1"/>
</dbReference>
<dbReference type="SUPFAM" id="SSF51604">
    <property type="entry name" value="Enolase C-terminal domain-like"/>
    <property type="match status" value="1"/>
</dbReference>
<dbReference type="Proteomes" id="UP001604277">
    <property type="component" value="Unassembled WGS sequence"/>
</dbReference>
<dbReference type="GO" id="GO:0046872">
    <property type="term" value="F:metal ion binding"/>
    <property type="evidence" value="ECO:0007669"/>
    <property type="project" value="UniProtKB-KW"/>
</dbReference>
<feature type="active site" description="Proton acceptor; specific for (R)-substrate epimerization" evidence="5">
    <location>
        <position position="233"/>
    </location>
</feature>
<keyword evidence="4" id="KW-0413">Isomerase</keyword>
<feature type="active site" description="Proton acceptor; specific for (S)-substrate epimerization" evidence="5">
    <location>
        <position position="341"/>
    </location>
</feature>
<dbReference type="InterPro" id="IPR034603">
    <property type="entry name" value="Dipeptide_epimerase"/>
</dbReference>
<feature type="domain" description="Mandelate racemase/muconate lactonizing enzyme C-terminal" evidence="7">
    <location>
        <begin position="213"/>
        <end position="306"/>
    </location>
</feature>